<evidence type="ECO:0000256" key="4">
    <source>
        <dbReference type="ARBA" id="ARBA00022670"/>
    </source>
</evidence>
<keyword evidence="3" id="KW-0031">Aminopeptidase</keyword>
<comment type="catalytic activity">
    <reaction evidence="1">
        <text>Release of an N-terminal dipeptide, Xaa-Yaa-|-Zaa-, from a polypeptide, preferentially when Yaa is Pro, provided Zaa is neither Pro nor hydroxyproline.</text>
        <dbReference type="EC" id="3.4.14.5"/>
    </reaction>
</comment>
<evidence type="ECO:0000256" key="3">
    <source>
        <dbReference type="ARBA" id="ARBA00022438"/>
    </source>
</evidence>
<organism evidence="8 9">
    <name type="scientific">Cirrhinus mrigala</name>
    <name type="common">Mrigala</name>
    <dbReference type="NCBI Taxonomy" id="683832"/>
    <lineage>
        <taxon>Eukaryota</taxon>
        <taxon>Metazoa</taxon>
        <taxon>Chordata</taxon>
        <taxon>Craniata</taxon>
        <taxon>Vertebrata</taxon>
        <taxon>Euteleostomi</taxon>
        <taxon>Actinopterygii</taxon>
        <taxon>Neopterygii</taxon>
        <taxon>Teleostei</taxon>
        <taxon>Ostariophysi</taxon>
        <taxon>Cypriniformes</taxon>
        <taxon>Cyprinidae</taxon>
        <taxon>Labeoninae</taxon>
        <taxon>Labeonini</taxon>
        <taxon>Cirrhinus</taxon>
    </lineage>
</organism>
<gene>
    <name evidence="8" type="ORF">M9458_017882</name>
</gene>
<name>A0ABD0QJ58_CIRMR</name>
<dbReference type="InterPro" id="IPR045785">
    <property type="entry name" value="Dpp_8/9_N"/>
</dbReference>
<comment type="caution">
    <text evidence="8">The sequence shown here is derived from an EMBL/GenBank/DDBJ whole genome shotgun (WGS) entry which is preliminary data.</text>
</comment>
<feature type="domain" description="Dipeptidyl peptidase 8 /9 ,N-terminal" evidence="7">
    <location>
        <begin position="9"/>
        <end position="56"/>
    </location>
</feature>
<evidence type="ECO:0000313" key="9">
    <source>
        <dbReference type="Proteomes" id="UP001529510"/>
    </source>
</evidence>
<dbReference type="GO" id="GO:0004177">
    <property type="term" value="F:aminopeptidase activity"/>
    <property type="evidence" value="ECO:0007669"/>
    <property type="project" value="UniProtKB-KW"/>
</dbReference>
<keyword evidence="4" id="KW-0645">Protease</keyword>
<proteinExistence type="predicted"/>
<protein>
    <recommendedName>
        <fullName evidence="2">dipeptidyl-peptidase IV</fullName>
        <ecNumber evidence="2">3.4.14.5</ecNumber>
    </recommendedName>
</protein>
<evidence type="ECO:0000256" key="1">
    <source>
        <dbReference type="ARBA" id="ARBA00001257"/>
    </source>
</evidence>
<reference evidence="8 9" key="1">
    <citation type="submission" date="2024-05" db="EMBL/GenBank/DDBJ databases">
        <title>Genome sequencing and assembly of Indian major carp, Cirrhinus mrigala (Hamilton, 1822).</title>
        <authorList>
            <person name="Mohindra V."/>
            <person name="Chowdhury L.M."/>
            <person name="Lal K."/>
            <person name="Jena J.K."/>
        </authorList>
    </citation>
    <scope>NUCLEOTIDE SEQUENCE [LARGE SCALE GENOMIC DNA]</scope>
    <source>
        <strain evidence="8">CM1030</strain>
        <tissue evidence="8">Blood</tissue>
    </source>
</reference>
<evidence type="ECO:0000256" key="2">
    <source>
        <dbReference type="ARBA" id="ARBA00012062"/>
    </source>
</evidence>
<accession>A0ABD0QJ58</accession>
<dbReference type="AlphaFoldDB" id="A0ABD0QJ58"/>
<keyword evidence="9" id="KW-1185">Reference proteome</keyword>
<dbReference type="EMBL" id="JAMKFB020000008">
    <property type="protein sequence ID" value="KAL0186212.1"/>
    <property type="molecule type" value="Genomic_DNA"/>
</dbReference>
<feature type="non-terminal residue" evidence="8">
    <location>
        <position position="67"/>
    </location>
</feature>
<dbReference type="GO" id="GO:0006508">
    <property type="term" value="P:proteolysis"/>
    <property type="evidence" value="ECO:0007669"/>
    <property type="project" value="UniProtKB-KW"/>
</dbReference>
<evidence type="ECO:0000259" key="7">
    <source>
        <dbReference type="Pfam" id="PF19520"/>
    </source>
</evidence>
<dbReference type="GO" id="GO:0008236">
    <property type="term" value="F:serine-type peptidase activity"/>
    <property type="evidence" value="ECO:0007669"/>
    <property type="project" value="UniProtKB-KW"/>
</dbReference>
<keyword evidence="6" id="KW-0720">Serine protease</keyword>
<dbReference type="GO" id="GO:0008239">
    <property type="term" value="F:dipeptidyl-peptidase activity"/>
    <property type="evidence" value="ECO:0007669"/>
    <property type="project" value="UniProtKB-EC"/>
</dbReference>
<keyword evidence="5" id="KW-0378">Hydrolase</keyword>
<evidence type="ECO:0000256" key="6">
    <source>
        <dbReference type="ARBA" id="ARBA00022825"/>
    </source>
</evidence>
<evidence type="ECO:0000313" key="8">
    <source>
        <dbReference type="EMBL" id="KAL0186212.1"/>
    </source>
</evidence>
<dbReference type="Pfam" id="PF19520">
    <property type="entry name" value="Dpp_8_9_N"/>
    <property type="match status" value="1"/>
</dbReference>
<sequence length="67" mass="7504">MTAVDDISDSTEVVEMDDVPSQFFVEKHSWDGLRDIIHGSRKYSGMIINKAPHDFHPALTRTGSTTL</sequence>
<dbReference type="Proteomes" id="UP001529510">
    <property type="component" value="Unassembled WGS sequence"/>
</dbReference>
<evidence type="ECO:0000256" key="5">
    <source>
        <dbReference type="ARBA" id="ARBA00022801"/>
    </source>
</evidence>
<dbReference type="EC" id="3.4.14.5" evidence="2"/>